<comment type="caution">
    <text evidence="1">The sequence shown here is derived from an EMBL/GenBank/DDBJ whole genome shotgun (WGS) entry which is preliminary data.</text>
</comment>
<name>A0ABV4WDD8_9CYAN</name>
<evidence type="ECO:0000313" key="2">
    <source>
        <dbReference type="Proteomes" id="UP001576780"/>
    </source>
</evidence>
<reference evidence="1 2" key="1">
    <citation type="submission" date="2024-09" db="EMBL/GenBank/DDBJ databases">
        <title>Floridaenema gen nov. (Aerosakkonemataceae, Aerosakkonematales ord. nov., Cyanobacteria) from benthic tropical and subtropical fresh waters, with the description of four new species.</title>
        <authorList>
            <person name="Moretto J.A."/>
            <person name="Berthold D.E."/>
            <person name="Lefler F.W."/>
            <person name="Huang I.-S."/>
            <person name="Laughinghouse H. IV."/>
        </authorList>
    </citation>
    <scope>NUCLEOTIDE SEQUENCE [LARGE SCALE GENOMIC DNA]</scope>
    <source>
        <strain evidence="1 2">BLCC-F167</strain>
    </source>
</reference>
<dbReference type="Proteomes" id="UP001576780">
    <property type="component" value="Unassembled WGS sequence"/>
</dbReference>
<organism evidence="1 2">
    <name type="scientific">Floridaenema evergladense BLCC-F167</name>
    <dbReference type="NCBI Taxonomy" id="3153639"/>
    <lineage>
        <taxon>Bacteria</taxon>
        <taxon>Bacillati</taxon>
        <taxon>Cyanobacteriota</taxon>
        <taxon>Cyanophyceae</taxon>
        <taxon>Oscillatoriophycideae</taxon>
        <taxon>Aerosakkonematales</taxon>
        <taxon>Aerosakkonemataceae</taxon>
        <taxon>Floridanema</taxon>
        <taxon>Floridanema evergladense</taxon>
    </lineage>
</organism>
<gene>
    <name evidence="1" type="ORF">ACE1CA_00975</name>
</gene>
<accession>A0ABV4WDD8</accession>
<dbReference type="RefSeq" id="WP_413275553.1">
    <property type="nucleotide sequence ID" value="NZ_JBHFNT010000013.1"/>
</dbReference>
<keyword evidence="2" id="KW-1185">Reference proteome</keyword>
<proteinExistence type="predicted"/>
<protein>
    <submittedName>
        <fullName evidence="1">Uncharacterized protein</fullName>
    </submittedName>
</protein>
<sequence>MPKTPRPHKFQVCLSQQEWQMLEEIAQREDMTRSDLLRFKTIYQKLPRRTTKIAAQTYWLLANQTNNINQGIKALNAANIQGLAPKQQVLLDLLSTLQNNLELLTQVRKELVELDLLAQMDDIEEQSDDWQTIER</sequence>
<dbReference type="EMBL" id="JBHFNT010000013">
    <property type="protein sequence ID" value="MFB2833085.1"/>
    <property type="molecule type" value="Genomic_DNA"/>
</dbReference>
<evidence type="ECO:0000313" key="1">
    <source>
        <dbReference type="EMBL" id="MFB2833085.1"/>
    </source>
</evidence>